<dbReference type="EMBL" id="QXFU01002049">
    <property type="protein sequence ID" value="KAE8991231.1"/>
    <property type="molecule type" value="Genomic_DNA"/>
</dbReference>
<evidence type="ECO:0000313" key="4">
    <source>
        <dbReference type="Proteomes" id="UP000429607"/>
    </source>
</evidence>
<dbReference type="EMBL" id="QXFV01002250">
    <property type="protein sequence ID" value="KAE8990502.1"/>
    <property type="molecule type" value="Genomic_DNA"/>
</dbReference>
<proteinExistence type="predicted"/>
<dbReference type="Proteomes" id="UP000435112">
    <property type="component" value="Unassembled WGS sequence"/>
</dbReference>
<dbReference type="Proteomes" id="UP000429607">
    <property type="component" value="Unassembled WGS sequence"/>
</dbReference>
<accession>A0A6A3J9K9</accession>
<feature type="signal peptide" evidence="1">
    <location>
        <begin position="1"/>
        <end position="25"/>
    </location>
</feature>
<feature type="chain" id="PRO_5036379826" description="Secreted peptide" evidence="1">
    <location>
        <begin position="26"/>
        <end position="90"/>
    </location>
</feature>
<evidence type="ECO:0008006" key="6">
    <source>
        <dbReference type="Google" id="ProtNLM"/>
    </source>
</evidence>
<reference evidence="4 5" key="1">
    <citation type="submission" date="2018-09" db="EMBL/GenBank/DDBJ databases">
        <title>Genomic investigation of the strawberry pathogen Phytophthora fragariae indicates pathogenicity is determined by transcriptional variation in three key races.</title>
        <authorList>
            <person name="Adams T.M."/>
            <person name="Armitage A.D."/>
            <person name="Sobczyk M.K."/>
            <person name="Bates H.J."/>
            <person name="Dunwell J.M."/>
            <person name="Nellist C.F."/>
            <person name="Harrison R.J."/>
        </authorList>
    </citation>
    <scope>NUCLEOTIDE SEQUENCE [LARGE SCALE GENOMIC DNA]</scope>
    <source>
        <strain evidence="2 4">SCRP249</strain>
        <strain evidence="3 5">SCRP324</strain>
    </source>
</reference>
<evidence type="ECO:0000313" key="2">
    <source>
        <dbReference type="EMBL" id="KAE8990502.1"/>
    </source>
</evidence>
<keyword evidence="1" id="KW-0732">Signal</keyword>
<comment type="caution">
    <text evidence="3">The sequence shown here is derived from an EMBL/GenBank/DDBJ whole genome shotgun (WGS) entry which is preliminary data.</text>
</comment>
<evidence type="ECO:0000313" key="5">
    <source>
        <dbReference type="Proteomes" id="UP000435112"/>
    </source>
</evidence>
<gene>
    <name evidence="2" type="ORF">PR001_g21470</name>
    <name evidence="3" type="ORF">PR002_g20919</name>
</gene>
<dbReference type="AlphaFoldDB" id="A0A6A3J9K9"/>
<sequence>MADVFWSCTLLPFFICVLTVVQISASALSSIAATVAPHVLDQCTRFAAQIACSISSWSCFALFVVCDNDLAHSIVFVDAEGHTRHPMGAS</sequence>
<name>A0A6A3J9K9_9STRA</name>
<evidence type="ECO:0000313" key="3">
    <source>
        <dbReference type="EMBL" id="KAE8991231.1"/>
    </source>
</evidence>
<protein>
    <recommendedName>
        <fullName evidence="6">Secreted peptide</fullName>
    </recommendedName>
</protein>
<evidence type="ECO:0000256" key="1">
    <source>
        <dbReference type="SAM" id="SignalP"/>
    </source>
</evidence>
<organism evidence="3 5">
    <name type="scientific">Phytophthora rubi</name>
    <dbReference type="NCBI Taxonomy" id="129364"/>
    <lineage>
        <taxon>Eukaryota</taxon>
        <taxon>Sar</taxon>
        <taxon>Stramenopiles</taxon>
        <taxon>Oomycota</taxon>
        <taxon>Peronosporomycetes</taxon>
        <taxon>Peronosporales</taxon>
        <taxon>Peronosporaceae</taxon>
        <taxon>Phytophthora</taxon>
    </lineage>
</organism>